<dbReference type="EMBL" id="JAPDOB010000002">
    <property type="protein sequence ID" value="MCW3797744.1"/>
    <property type="molecule type" value="Genomic_DNA"/>
</dbReference>
<sequence>MAHVEVGGLLRRAQAAGGFGTVLRKGDPERGTLVLVIVERGEHRAILERRLQADWTYRWSVVGPNVGDSREAAQHLARARDQDPDCWFIELDVPSSERFIAETTAEG</sequence>
<name>A0ABT3JFG1_9SPHN</name>
<dbReference type="InterPro" id="IPR009964">
    <property type="entry name" value="DUF1491"/>
</dbReference>
<dbReference type="RefSeq" id="WP_264882248.1">
    <property type="nucleotide sequence ID" value="NZ_JAPDOB010000002.1"/>
</dbReference>
<dbReference type="Gene3D" id="3.40.1530.20">
    <property type="entry name" value="Protein of unknown function (DUF1491)"/>
    <property type="match status" value="1"/>
</dbReference>
<dbReference type="Proteomes" id="UP001526246">
    <property type="component" value="Unassembled WGS sequence"/>
</dbReference>
<keyword evidence="2" id="KW-1185">Reference proteome</keyword>
<evidence type="ECO:0000313" key="2">
    <source>
        <dbReference type="Proteomes" id="UP001526246"/>
    </source>
</evidence>
<dbReference type="Pfam" id="PF07372">
    <property type="entry name" value="DUF1491"/>
    <property type="match status" value="1"/>
</dbReference>
<reference evidence="1 2" key="1">
    <citation type="submission" date="2022-10" db="EMBL/GenBank/DDBJ databases">
        <title>Sphingomonas sp.</title>
        <authorList>
            <person name="Jin C."/>
        </authorList>
    </citation>
    <scope>NUCLEOTIDE SEQUENCE [LARGE SCALE GENOMIC DNA]</scope>
    <source>
        <strain evidence="1 2">BN140010</strain>
    </source>
</reference>
<protein>
    <submittedName>
        <fullName evidence="1">DUF1491 family protein</fullName>
    </submittedName>
</protein>
<proteinExistence type="predicted"/>
<evidence type="ECO:0000313" key="1">
    <source>
        <dbReference type="EMBL" id="MCW3797744.1"/>
    </source>
</evidence>
<gene>
    <name evidence="1" type="ORF">OMW55_08000</name>
</gene>
<accession>A0ABT3JFG1</accession>
<comment type="caution">
    <text evidence="1">The sequence shown here is derived from an EMBL/GenBank/DDBJ whole genome shotgun (WGS) entry which is preliminary data.</text>
</comment>
<organism evidence="1 2">
    <name type="scientific">Sphingomonas arvum</name>
    <dbReference type="NCBI Taxonomy" id="2992113"/>
    <lineage>
        <taxon>Bacteria</taxon>
        <taxon>Pseudomonadati</taxon>
        <taxon>Pseudomonadota</taxon>
        <taxon>Alphaproteobacteria</taxon>
        <taxon>Sphingomonadales</taxon>
        <taxon>Sphingomonadaceae</taxon>
        <taxon>Sphingomonas</taxon>
    </lineage>
</organism>